<sequence length="72" mass="7474">MIFSSAATSNTTAAPGTDTLTAVGDPTAHAADFTPPAAPMAMPKQVLERAVGRGQSRRLRLPFFGGRMQGQS</sequence>
<feature type="compositionally biased region" description="Low complexity" evidence="1">
    <location>
        <begin position="1"/>
        <end position="14"/>
    </location>
</feature>
<evidence type="ECO:0000313" key="2">
    <source>
        <dbReference type="EMBL" id="GHE04367.1"/>
    </source>
</evidence>
<keyword evidence="4" id="KW-1185">Reference proteome</keyword>
<proteinExistence type="predicted"/>
<evidence type="ECO:0000313" key="3">
    <source>
        <dbReference type="EMBL" id="SDX40597.1"/>
    </source>
</evidence>
<name>A0AAN5A0L2_9RHOB</name>
<dbReference type="EMBL" id="FNOB01000015">
    <property type="protein sequence ID" value="SDX40597.1"/>
    <property type="molecule type" value="Genomic_DNA"/>
</dbReference>
<evidence type="ECO:0000313" key="5">
    <source>
        <dbReference type="Proteomes" id="UP000634647"/>
    </source>
</evidence>
<dbReference type="Proteomes" id="UP000199541">
    <property type="component" value="Unassembled WGS sequence"/>
</dbReference>
<feature type="region of interest" description="Disordered" evidence="1">
    <location>
        <begin position="1"/>
        <end position="40"/>
    </location>
</feature>
<dbReference type="RefSeq" id="WP_035837531.1">
    <property type="nucleotide sequence ID" value="NZ_BNAB01000016.1"/>
</dbReference>
<dbReference type="EMBL" id="BNAB01000016">
    <property type="protein sequence ID" value="GHE04367.1"/>
    <property type="molecule type" value="Genomic_DNA"/>
</dbReference>
<accession>A0AAN5A0L2</accession>
<reference evidence="2" key="1">
    <citation type="journal article" date="2014" name="Int. J. Syst. Evol. Microbiol.">
        <title>Complete genome sequence of Corynebacterium casei LMG S-19264T (=DSM 44701T), isolated from a smear-ripened cheese.</title>
        <authorList>
            <consortium name="US DOE Joint Genome Institute (JGI-PGF)"/>
            <person name="Walter F."/>
            <person name="Albersmeier A."/>
            <person name="Kalinowski J."/>
            <person name="Ruckert C."/>
        </authorList>
    </citation>
    <scope>NUCLEOTIDE SEQUENCE</scope>
    <source>
        <strain evidence="2">CGMCC 1.10859</strain>
    </source>
</reference>
<dbReference type="AlphaFoldDB" id="A0AAN5A0L2"/>
<comment type="caution">
    <text evidence="2">The sequence shown here is derived from an EMBL/GenBank/DDBJ whole genome shotgun (WGS) entry which is preliminary data.</text>
</comment>
<evidence type="ECO:0000313" key="4">
    <source>
        <dbReference type="Proteomes" id="UP000199541"/>
    </source>
</evidence>
<gene>
    <name evidence="2" type="ORF">GCM10008024_31330</name>
    <name evidence="3" type="ORF">SAMN05444006_11560</name>
</gene>
<organism evidence="2 5">
    <name type="scientific">Allgaiera indica</name>
    <dbReference type="NCBI Taxonomy" id="765699"/>
    <lineage>
        <taxon>Bacteria</taxon>
        <taxon>Pseudomonadati</taxon>
        <taxon>Pseudomonadota</taxon>
        <taxon>Alphaproteobacteria</taxon>
        <taxon>Rhodobacterales</taxon>
        <taxon>Paracoccaceae</taxon>
        <taxon>Allgaiera</taxon>
    </lineage>
</organism>
<evidence type="ECO:0000256" key="1">
    <source>
        <dbReference type="SAM" id="MobiDB-lite"/>
    </source>
</evidence>
<dbReference type="Proteomes" id="UP000634647">
    <property type="component" value="Unassembled WGS sequence"/>
</dbReference>
<reference evidence="3 4" key="2">
    <citation type="submission" date="2016-10" db="EMBL/GenBank/DDBJ databases">
        <authorList>
            <person name="Varghese N."/>
            <person name="Submissions S."/>
        </authorList>
    </citation>
    <scope>NUCLEOTIDE SEQUENCE [LARGE SCALE GENOMIC DNA]</scope>
    <source>
        <strain evidence="3 4">DSM 24802</strain>
    </source>
</reference>
<protein>
    <submittedName>
        <fullName evidence="2">Uncharacterized protein</fullName>
    </submittedName>
</protein>
<reference evidence="2" key="3">
    <citation type="submission" date="2023-06" db="EMBL/GenBank/DDBJ databases">
        <authorList>
            <person name="Sun Q."/>
            <person name="Zhou Y."/>
        </authorList>
    </citation>
    <scope>NUCLEOTIDE SEQUENCE</scope>
    <source>
        <strain evidence="2">CGMCC 1.10859</strain>
    </source>
</reference>